<dbReference type="OrthoDB" id="9974378at2759"/>
<dbReference type="OMA" id="DERMTWE"/>
<feature type="compositionally biased region" description="Basic residues" evidence="1">
    <location>
        <begin position="655"/>
        <end position="677"/>
    </location>
</feature>
<gene>
    <name evidence="2" type="ORF">YQE_01600</name>
</gene>
<dbReference type="HOGENOM" id="CLU_450254_0_0_1"/>
<dbReference type="EMBL" id="KB739995">
    <property type="protein sequence ID" value="ENN82025.1"/>
    <property type="molecule type" value="Genomic_DNA"/>
</dbReference>
<accession>N6UJW7</accession>
<feature type="region of interest" description="Disordered" evidence="1">
    <location>
        <begin position="650"/>
        <end position="677"/>
    </location>
</feature>
<dbReference type="AlphaFoldDB" id="N6UJW7"/>
<feature type="non-terminal residue" evidence="2">
    <location>
        <position position="1"/>
    </location>
</feature>
<dbReference type="Pfam" id="PF13896">
    <property type="entry name" value="Glyco_transf_49"/>
    <property type="match status" value="3"/>
</dbReference>
<proteinExistence type="predicted"/>
<organism evidence="2">
    <name type="scientific">Dendroctonus ponderosae</name>
    <name type="common">Mountain pine beetle</name>
    <dbReference type="NCBI Taxonomy" id="77166"/>
    <lineage>
        <taxon>Eukaryota</taxon>
        <taxon>Metazoa</taxon>
        <taxon>Ecdysozoa</taxon>
        <taxon>Arthropoda</taxon>
        <taxon>Hexapoda</taxon>
        <taxon>Insecta</taxon>
        <taxon>Pterygota</taxon>
        <taxon>Neoptera</taxon>
        <taxon>Endopterygota</taxon>
        <taxon>Coleoptera</taxon>
        <taxon>Polyphaga</taxon>
        <taxon>Cucujiformia</taxon>
        <taxon>Curculionidae</taxon>
        <taxon>Scolytinae</taxon>
        <taxon>Dendroctonus</taxon>
    </lineage>
</organism>
<dbReference type="PANTHER" id="PTHR47412:SF1">
    <property type="entry name" value="FI01434P-RELATED"/>
    <property type="match status" value="1"/>
</dbReference>
<reference evidence="2" key="1">
    <citation type="journal article" date="2013" name="Genome Biol.">
        <title>Draft genome of the mountain pine beetle, Dendroctonus ponderosae Hopkins, a major forest pest.</title>
        <authorList>
            <person name="Keeling C.I."/>
            <person name="Yuen M.M."/>
            <person name="Liao N.Y."/>
            <person name="Docking T.R."/>
            <person name="Chan S.K."/>
            <person name="Taylor G.A."/>
            <person name="Palmquist D.L."/>
            <person name="Jackman S.D."/>
            <person name="Nguyen A."/>
            <person name="Li M."/>
            <person name="Henderson H."/>
            <person name="Janes J.K."/>
            <person name="Zhao Y."/>
            <person name="Pandoh P."/>
            <person name="Moore R."/>
            <person name="Sperling F.A."/>
            <person name="Huber D.P."/>
            <person name="Birol I."/>
            <person name="Jones S.J."/>
            <person name="Bohlmann J."/>
        </authorList>
    </citation>
    <scope>NUCLEOTIDE SEQUENCE</scope>
</reference>
<dbReference type="PANTHER" id="PTHR47412">
    <property type="entry name" value="FI01434P-RELATED"/>
    <property type="match status" value="1"/>
</dbReference>
<evidence type="ECO:0000256" key="1">
    <source>
        <dbReference type="SAM" id="MobiDB-lite"/>
    </source>
</evidence>
<sequence length="677" mass="79234">MLLENQKQQQEHLKYKHGLYGIFRFLDNIIPLVDRWRGPISIALYAPGSDLFPTIDAIAYLRNCKSELIRELVSFHIVFEEDQMPKSKVSTNNFLILLECFTRVSLLELLHNENVDNRTRLIDAYKDEYDCSMPPPWQEVHDTDMYKTKHELLYPINVVRNVAKLAAQTYFVFPSDIELYPTRNFISLFLNFVQENMDLFRTGNKNVFVLPIFEVMENQHVPENKTELLRMLKKKTAIIFHQSVCIVCHRVVESEKWVRSNETEGLGVFSVGKRTGRYMVWEPFFVCTQKEPLWDERMTWEGQNNKMIQAYTMCVMDYDFHVLDNAFLIHKPGVKKKKVQLVKFQDAVRWSNRLIKNISIELQELYGYSSNCSITFLDNVIPLVDRWDGPISIALYAPGYDFYTTLDAIAYLRNCGPEHEEMYKSQNELLYPINVARNVAKLAAQTYFIFPSDIELYPTRNFVKLFLQLVNENQELFEEDSRNVFVLPIFEVLENQTVPETKSELLGMLKKKTAIIFHESVCVECHRVVSSEEWVNTPETEGLSVFSVGKRSGRYVVWEPFYVCTQKDPLWDERMTWEGQSNKMVQAYTMCVMDYDFHVLDNAFLIHKPGVKKKKVQMVKYNDIVKNSSKLIKNIAIELQDLYGYNSNCNTSHPPKPKRKKKPATVKLVKTKPKTKL</sequence>
<name>N6UJW7_DENPD</name>
<evidence type="ECO:0000313" key="2">
    <source>
        <dbReference type="EMBL" id="ENN82025.1"/>
    </source>
</evidence>
<protein>
    <submittedName>
        <fullName evidence="2">Uncharacterized protein</fullName>
    </submittedName>
</protein>